<dbReference type="OrthoDB" id="6382437at2759"/>
<sequence>MRNLSKISNALVSCAFQESSPPLPNGTKPKLISSVYRHNRHRHRAILVDKISRVIFPLSFVILNTAYWSVYLDTGDGPVVL</sequence>
<evidence type="ECO:0008006" key="4">
    <source>
        <dbReference type="Google" id="ProtNLM"/>
    </source>
</evidence>
<keyword evidence="1" id="KW-1133">Transmembrane helix</keyword>
<evidence type="ECO:0000313" key="2">
    <source>
        <dbReference type="EMBL" id="GBN16336.1"/>
    </source>
</evidence>
<gene>
    <name evidence="2" type="ORF">AVEN_104722_1</name>
</gene>
<dbReference type="SUPFAM" id="SSF90112">
    <property type="entry name" value="Neurotransmitter-gated ion-channel transmembrane pore"/>
    <property type="match status" value="1"/>
</dbReference>
<keyword evidence="1" id="KW-0812">Transmembrane</keyword>
<dbReference type="Gene3D" id="1.20.58.390">
    <property type="entry name" value="Neurotransmitter-gated ion-channel transmembrane domain"/>
    <property type="match status" value="1"/>
</dbReference>
<proteinExistence type="predicted"/>
<evidence type="ECO:0000256" key="1">
    <source>
        <dbReference type="SAM" id="Phobius"/>
    </source>
</evidence>
<keyword evidence="1" id="KW-0472">Membrane</keyword>
<dbReference type="GO" id="GO:0016020">
    <property type="term" value="C:membrane"/>
    <property type="evidence" value="ECO:0007669"/>
    <property type="project" value="InterPro"/>
</dbReference>
<feature type="transmembrane region" description="Helical" evidence="1">
    <location>
        <begin position="51"/>
        <end position="71"/>
    </location>
</feature>
<keyword evidence="3" id="KW-1185">Reference proteome</keyword>
<comment type="caution">
    <text evidence="2">The sequence shown here is derived from an EMBL/GenBank/DDBJ whole genome shotgun (WGS) entry which is preliminary data.</text>
</comment>
<accession>A0A4Y2LS07</accession>
<dbReference type="EMBL" id="BGPR01119630">
    <property type="protein sequence ID" value="GBN16336.1"/>
    <property type="molecule type" value="Genomic_DNA"/>
</dbReference>
<reference evidence="2 3" key="1">
    <citation type="journal article" date="2019" name="Sci. Rep.">
        <title>Orb-weaving spider Araneus ventricosus genome elucidates the spidroin gene catalogue.</title>
        <authorList>
            <person name="Kono N."/>
            <person name="Nakamura H."/>
            <person name="Ohtoshi R."/>
            <person name="Moran D.A.P."/>
            <person name="Shinohara A."/>
            <person name="Yoshida Y."/>
            <person name="Fujiwara M."/>
            <person name="Mori M."/>
            <person name="Tomita M."/>
            <person name="Arakawa K."/>
        </authorList>
    </citation>
    <scope>NUCLEOTIDE SEQUENCE [LARGE SCALE GENOMIC DNA]</scope>
</reference>
<dbReference type="Proteomes" id="UP000499080">
    <property type="component" value="Unassembled WGS sequence"/>
</dbReference>
<dbReference type="GO" id="GO:0006811">
    <property type="term" value="P:monoatomic ion transport"/>
    <property type="evidence" value="ECO:0007669"/>
    <property type="project" value="InterPro"/>
</dbReference>
<organism evidence="2 3">
    <name type="scientific">Araneus ventricosus</name>
    <name type="common">Orbweaver spider</name>
    <name type="synonym">Epeira ventricosa</name>
    <dbReference type="NCBI Taxonomy" id="182803"/>
    <lineage>
        <taxon>Eukaryota</taxon>
        <taxon>Metazoa</taxon>
        <taxon>Ecdysozoa</taxon>
        <taxon>Arthropoda</taxon>
        <taxon>Chelicerata</taxon>
        <taxon>Arachnida</taxon>
        <taxon>Araneae</taxon>
        <taxon>Araneomorphae</taxon>
        <taxon>Entelegynae</taxon>
        <taxon>Araneoidea</taxon>
        <taxon>Araneidae</taxon>
        <taxon>Araneus</taxon>
    </lineage>
</organism>
<dbReference type="AlphaFoldDB" id="A0A4Y2LS07"/>
<evidence type="ECO:0000313" key="3">
    <source>
        <dbReference type="Proteomes" id="UP000499080"/>
    </source>
</evidence>
<dbReference type="InterPro" id="IPR036719">
    <property type="entry name" value="Neuro-gated_channel_TM_sf"/>
</dbReference>
<dbReference type="InterPro" id="IPR038050">
    <property type="entry name" value="Neuro_actylchol_rec"/>
</dbReference>
<protein>
    <recommendedName>
        <fullName evidence="4">Neurotransmitter-gated ion-channel transmembrane domain-containing protein</fullName>
    </recommendedName>
</protein>
<name>A0A4Y2LS07_ARAVE</name>